<dbReference type="AlphaFoldDB" id="A0AAD6SSU9"/>
<evidence type="ECO:0008006" key="4">
    <source>
        <dbReference type="Google" id="ProtNLM"/>
    </source>
</evidence>
<keyword evidence="3" id="KW-1185">Reference proteome</keyword>
<proteinExistence type="predicted"/>
<evidence type="ECO:0000256" key="1">
    <source>
        <dbReference type="SAM" id="SignalP"/>
    </source>
</evidence>
<keyword evidence="1" id="KW-0732">Signal</keyword>
<evidence type="ECO:0000313" key="3">
    <source>
        <dbReference type="Proteomes" id="UP001218188"/>
    </source>
</evidence>
<dbReference type="EMBL" id="JARJCM010000068">
    <property type="protein sequence ID" value="KAJ7033045.1"/>
    <property type="molecule type" value="Genomic_DNA"/>
</dbReference>
<feature type="chain" id="PRO_5042016587" description="Secreted protein" evidence="1">
    <location>
        <begin position="28"/>
        <end position="100"/>
    </location>
</feature>
<reference evidence="2" key="1">
    <citation type="submission" date="2023-03" db="EMBL/GenBank/DDBJ databases">
        <title>Massive genome expansion in bonnet fungi (Mycena s.s.) driven by repeated elements and novel gene families across ecological guilds.</title>
        <authorList>
            <consortium name="Lawrence Berkeley National Laboratory"/>
            <person name="Harder C.B."/>
            <person name="Miyauchi S."/>
            <person name="Viragh M."/>
            <person name="Kuo A."/>
            <person name="Thoen E."/>
            <person name="Andreopoulos B."/>
            <person name="Lu D."/>
            <person name="Skrede I."/>
            <person name="Drula E."/>
            <person name="Henrissat B."/>
            <person name="Morin E."/>
            <person name="Kohler A."/>
            <person name="Barry K."/>
            <person name="LaButti K."/>
            <person name="Morin E."/>
            <person name="Salamov A."/>
            <person name="Lipzen A."/>
            <person name="Mereny Z."/>
            <person name="Hegedus B."/>
            <person name="Baldrian P."/>
            <person name="Stursova M."/>
            <person name="Weitz H."/>
            <person name="Taylor A."/>
            <person name="Grigoriev I.V."/>
            <person name="Nagy L.G."/>
            <person name="Martin F."/>
            <person name="Kauserud H."/>
        </authorList>
    </citation>
    <scope>NUCLEOTIDE SEQUENCE</scope>
    <source>
        <strain evidence="2">CBHHK200</strain>
    </source>
</reference>
<feature type="signal peptide" evidence="1">
    <location>
        <begin position="1"/>
        <end position="27"/>
    </location>
</feature>
<name>A0AAD6SSU9_9AGAR</name>
<comment type="caution">
    <text evidence="2">The sequence shown here is derived from an EMBL/GenBank/DDBJ whole genome shotgun (WGS) entry which is preliminary data.</text>
</comment>
<dbReference type="Proteomes" id="UP001218188">
    <property type="component" value="Unassembled WGS sequence"/>
</dbReference>
<accession>A0AAD6SSU9</accession>
<protein>
    <recommendedName>
        <fullName evidence="4">Secreted protein</fullName>
    </recommendedName>
</protein>
<gene>
    <name evidence="2" type="ORF">C8F04DRAFT_1105912</name>
</gene>
<organism evidence="2 3">
    <name type="scientific">Mycena alexandri</name>
    <dbReference type="NCBI Taxonomy" id="1745969"/>
    <lineage>
        <taxon>Eukaryota</taxon>
        <taxon>Fungi</taxon>
        <taxon>Dikarya</taxon>
        <taxon>Basidiomycota</taxon>
        <taxon>Agaricomycotina</taxon>
        <taxon>Agaricomycetes</taxon>
        <taxon>Agaricomycetidae</taxon>
        <taxon>Agaricales</taxon>
        <taxon>Marasmiineae</taxon>
        <taxon>Mycenaceae</taxon>
        <taxon>Mycena</taxon>
    </lineage>
</organism>
<sequence>MPHTSEILWLLLRFLCTELKQLPCVLGKTIVAVRKRFPRSLVPADDHALLVPHSSGHRTECQISVRNSNTDFTTQAGDAINDPRMRCGRHEPAPGLNWFG</sequence>
<evidence type="ECO:0000313" key="2">
    <source>
        <dbReference type="EMBL" id="KAJ7033045.1"/>
    </source>
</evidence>